<sequence>MGFDQPGVRQELPSRMEDNGRKCVQDEVEECCKPRVGLVPAGHALLAIGGGTVHGCLGRIWNLALVQFRCRIDAFAGIDTRAVFASSLGVCADRLREAAGTIRAGLCQGTLRRHGSSESKSVPNT</sequence>
<accession>A0A179GKV9</accession>
<protein>
    <submittedName>
        <fullName evidence="1">Uncharacterized protein</fullName>
    </submittedName>
</protein>
<organism evidence="1 2">
    <name type="scientific">Purpureocillium lilacinum</name>
    <name type="common">Paecilomyces lilacinus</name>
    <dbReference type="NCBI Taxonomy" id="33203"/>
    <lineage>
        <taxon>Eukaryota</taxon>
        <taxon>Fungi</taxon>
        <taxon>Dikarya</taxon>
        <taxon>Ascomycota</taxon>
        <taxon>Pezizomycotina</taxon>
        <taxon>Sordariomycetes</taxon>
        <taxon>Hypocreomycetidae</taxon>
        <taxon>Hypocreales</taxon>
        <taxon>Ophiocordycipitaceae</taxon>
        <taxon>Purpureocillium</taxon>
    </lineage>
</organism>
<name>A0A179GKV9_PURLI</name>
<proteinExistence type="predicted"/>
<comment type="caution">
    <text evidence="1">The sequence shown here is derived from an EMBL/GenBank/DDBJ whole genome shotgun (WGS) entry which is preliminary data.</text>
</comment>
<evidence type="ECO:0000313" key="1">
    <source>
        <dbReference type="EMBL" id="OAQ77749.1"/>
    </source>
</evidence>
<evidence type="ECO:0000313" key="2">
    <source>
        <dbReference type="Proteomes" id="UP000078240"/>
    </source>
</evidence>
<reference evidence="1 2" key="1">
    <citation type="submission" date="2016-01" db="EMBL/GenBank/DDBJ databases">
        <title>Biosynthesis of antibiotic leucinostatins and their inhibition on Phytophthora in bio-control Purpureocillium lilacinum.</title>
        <authorList>
            <person name="Wang G."/>
            <person name="Liu Z."/>
            <person name="Lin R."/>
            <person name="Li E."/>
            <person name="Mao Z."/>
            <person name="Ling J."/>
            <person name="Yin W."/>
            <person name="Xie B."/>
        </authorList>
    </citation>
    <scope>NUCLEOTIDE SEQUENCE [LARGE SCALE GENOMIC DNA]</scope>
    <source>
        <strain evidence="1">PLBJ-1</strain>
    </source>
</reference>
<gene>
    <name evidence="1" type="ORF">VFPBJ_08221</name>
</gene>
<dbReference type="EMBL" id="LSBH01000006">
    <property type="protein sequence ID" value="OAQ77749.1"/>
    <property type="molecule type" value="Genomic_DNA"/>
</dbReference>
<dbReference type="Proteomes" id="UP000078240">
    <property type="component" value="Unassembled WGS sequence"/>
</dbReference>
<dbReference type="AlphaFoldDB" id="A0A179GKV9"/>